<accession>B4IMT1</accession>
<evidence type="ECO:0000256" key="6">
    <source>
        <dbReference type="ARBA" id="ARBA00023136"/>
    </source>
</evidence>
<evidence type="ECO:0000313" key="14">
    <source>
        <dbReference type="Proteomes" id="UP000001292"/>
    </source>
</evidence>
<dbReference type="GO" id="GO:0005262">
    <property type="term" value="F:calcium channel activity"/>
    <property type="evidence" value="ECO:0007669"/>
    <property type="project" value="InterPro"/>
</dbReference>
<dbReference type="InterPro" id="IPR013662">
    <property type="entry name" value="RIH_assoc-dom"/>
</dbReference>
<feature type="transmembrane region" description="Helical" evidence="10">
    <location>
        <begin position="1441"/>
        <end position="1460"/>
    </location>
</feature>
<evidence type="ECO:0000259" key="12">
    <source>
        <dbReference type="Pfam" id="PF08454"/>
    </source>
</evidence>
<evidence type="ECO:0000256" key="5">
    <source>
        <dbReference type="ARBA" id="ARBA00023065"/>
    </source>
</evidence>
<evidence type="ECO:0000256" key="9">
    <source>
        <dbReference type="SAM" id="MobiDB-lite"/>
    </source>
</evidence>
<evidence type="ECO:0000259" key="11">
    <source>
        <dbReference type="Pfam" id="PF01365"/>
    </source>
</evidence>
<dbReference type="Pfam" id="PF08454">
    <property type="entry name" value="RIH_assoc"/>
    <property type="match status" value="1"/>
</dbReference>
<keyword evidence="14" id="KW-1185">Reference proteome</keyword>
<dbReference type="Pfam" id="PF01365">
    <property type="entry name" value="RYDR_ITPR"/>
    <property type="match status" value="1"/>
</dbReference>
<keyword evidence="3 10" id="KW-0812">Transmembrane</keyword>
<keyword evidence="8" id="KW-0407">Ion channel</keyword>
<keyword evidence="7" id="KW-1071">Ligand-gated ion channel</keyword>
<dbReference type="SUPFAM" id="SSF100909">
    <property type="entry name" value="IP3 receptor type 1 binding core, domain 2"/>
    <property type="match status" value="1"/>
</dbReference>
<dbReference type="InterPro" id="IPR000699">
    <property type="entry name" value="RIH_dom"/>
</dbReference>
<proteinExistence type="predicted"/>
<evidence type="ECO:0000256" key="2">
    <source>
        <dbReference type="ARBA" id="ARBA00022448"/>
    </source>
</evidence>
<evidence type="ECO:0000256" key="10">
    <source>
        <dbReference type="SAM" id="Phobius"/>
    </source>
</evidence>
<evidence type="ECO:0000256" key="3">
    <source>
        <dbReference type="ARBA" id="ARBA00022692"/>
    </source>
</evidence>
<feature type="domain" description="RyR/IP3R Homology associated" evidence="12">
    <location>
        <begin position="960"/>
        <end position="1068"/>
    </location>
</feature>
<dbReference type="STRING" id="7238.B4IMT1"/>
<evidence type="ECO:0000256" key="7">
    <source>
        <dbReference type="ARBA" id="ARBA00023286"/>
    </source>
</evidence>
<name>B4IMT1_DROSE</name>
<keyword evidence="4 10" id="KW-1133">Transmembrane helix</keyword>
<keyword evidence="5" id="KW-0406">Ion transport</keyword>
<feature type="region of interest" description="Disordered" evidence="9">
    <location>
        <begin position="47"/>
        <end position="69"/>
    </location>
</feature>
<evidence type="ECO:0000313" key="13">
    <source>
        <dbReference type="EMBL" id="EDW51644.1"/>
    </source>
</evidence>
<feature type="transmembrane region" description="Helical" evidence="10">
    <location>
        <begin position="1279"/>
        <end position="1309"/>
    </location>
</feature>
<dbReference type="PANTHER" id="PTHR45816:SF4">
    <property type="entry name" value="RYR_IP3R HOMOLOGY ASSOCIATED DOMAIN-CONTAINING PROTEIN"/>
    <property type="match status" value="1"/>
</dbReference>
<dbReference type="EMBL" id="CH481175">
    <property type="protein sequence ID" value="EDW51644.1"/>
    <property type="molecule type" value="Genomic_DNA"/>
</dbReference>
<dbReference type="HOGENOM" id="CLU_000206_0_0_1"/>
<feature type="transmembrane region" description="Helical" evidence="10">
    <location>
        <begin position="1321"/>
        <end position="1341"/>
    </location>
</feature>
<gene>
    <name evidence="13" type="primary">Dsec\GM13580</name>
    <name evidence="13" type="ORF">Dsec_GM13580</name>
</gene>
<sequence length="1472" mass="166210">MSNDAESFSDLLRLTKTLLSILDCVSDTSSGAFASTDIDCHSCQQQSQQKAQQTPGSSNETDPLDSAESVAAGAAAAAATASRQKNIDLESIGVQAEGIFDCERSDAANLDLDGQGGRTFLRVLLHLIMHDYAPLVSGALHLLFRHFSQRQEVLQAFRQVQLLVSDSDVESYKQIKSDLEILRQSVEKSELWVYKAKATDELVATDAGGDAVSLEYNAALSQEQRNEYRKVKEILIRMNKFCVTASGPGSVVKPRKHEQRLLRNVGVHTVVLDLLQNPFDEKDDELMKELMCLAHEFLQNFCLGNQQNQVLLHNHLDLFLNPGILEAKTVCAIFKDNLALCNEVTDKVVQHFVHCIEIHGRHVAYLQFLQTIVRAENQFIRRCQDMVMQELINSGEDVLVVYNDKGSFNHFVQMMQQQMLRMEKLSDDSPLNITMGKNVYTEIKCNNLLSLDDIVTIICHPLCMPEVKEAYVDFLNHCYIDTEVEMKEIYASGHMWSLFEKSFLVDINQLITNPAAASNKTLQAYVLNGVTNLLGSFFASPFSDQSAIVQSRQLIFVQLLQAAHRITQCRWLSLGDRFNVENCIRTLTESSKMRSIALPAELEQQVATMSSKTAMLTRQTTKWLLAPKQPKYEAQQDQLKPVVEAELSLLVDILYRSELLFPAGTETRKRCESGGFIRKLIKHTEKLLEEKEERMCVKVLRTLREMMAIDVNYGEKGDALRQTLLLRYFQSKSTPRLPEDEVPLLAAPLMDPSKQNHLVTHGPGAMYLQRAGKTLHEMQNHLDREGASDLVVELVIKSVHSPNIFVEAVELGIALLEGGNPIIQKGMFQKFLSDDFNQAFFKVFFEKMKDAQQEIKSTVTVNTTDIAAKAHEHKQDTNLELDKIARKHGLKGNGVVITEELKRELHNAGLATARAYGNARNIQSGEESSAISVNNPLEDILAEKLEKHKDSRDQRNQLSNKVLVIQLILRFLQLLCKNHYPDMQNLLRNQNKKTNNNLVSETLMFLGCICGSTTGGLGLLGLYINEHNVALINQTLEALTEYCQGPCNENQNCIATHESNGLDIITALILNNINPLGENRMDLVLELKNNASKLLLAIMESRGDSENAERILYNMSPKQLVEVACKAYHQEELIDEQDDVDEPDAVSDDDDATVSPREVGYNIYILCHQLAQHNKELAGLLKASEDPQSASFDAKTSQALMYYATHTAQIEIVRNDRTLEQIVFPIPEICEYLTTDTKIKILNTAERDDQGSKVADFFDKAEEMFNEMKWQKKLRSQPLLFWISSYMSLWSNILFNCVVVINMIVAFFYPFDNTVPELSSHISLLFWIITIFSLVIVLTLPRESGIRTFIGSVILRFIFLLGPESTFCLLGVVTVTLKSVHIVSIMGNKGTLEKQLIKIVTDFQLLYHCIYIAFCFCGLIFHPFFYSLLEGLFVARVIYDLLFFFIVIIIVLNLIFGVIIDTFADLRSEKQQ</sequence>
<feature type="domain" description="RIH" evidence="11">
    <location>
        <begin position="252"/>
        <end position="400"/>
    </location>
</feature>
<dbReference type="OMA" id="ASTDIDC"/>
<reference evidence="13 14" key="1">
    <citation type="journal article" date="2007" name="Nature">
        <title>Evolution of genes and genomes on the Drosophila phylogeny.</title>
        <authorList>
            <consortium name="Drosophila 12 Genomes Consortium"/>
            <person name="Clark A.G."/>
            <person name="Eisen M.B."/>
            <person name="Smith D.R."/>
            <person name="Bergman C.M."/>
            <person name="Oliver B."/>
            <person name="Markow T.A."/>
            <person name="Kaufman T.C."/>
            <person name="Kellis M."/>
            <person name="Gelbart W."/>
            <person name="Iyer V.N."/>
            <person name="Pollard D.A."/>
            <person name="Sackton T.B."/>
            <person name="Larracuente A.M."/>
            <person name="Singh N.D."/>
            <person name="Abad J.P."/>
            <person name="Abt D.N."/>
            <person name="Adryan B."/>
            <person name="Aguade M."/>
            <person name="Akashi H."/>
            <person name="Anderson W.W."/>
            <person name="Aquadro C.F."/>
            <person name="Ardell D.H."/>
            <person name="Arguello R."/>
            <person name="Artieri C.G."/>
            <person name="Barbash D.A."/>
            <person name="Barker D."/>
            <person name="Barsanti P."/>
            <person name="Batterham P."/>
            <person name="Batzoglou S."/>
            <person name="Begun D."/>
            <person name="Bhutkar A."/>
            <person name="Blanco E."/>
            <person name="Bosak S.A."/>
            <person name="Bradley R.K."/>
            <person name="Brand A.D."/>
            <person name="Brent M.R."/>
            <person name="Brooks A.N."/>
            <person name="Brown R.H."/>
            <person name="Butlin R.K."/>
            <person name="Caggese C."/>
            <person name="Calvi B.R."/>
            <person name="Bernardo de Carvalho A."/>
            <person name="Caspi A."/>
            <person name="Castrezana S."/>
            <person name="Celniker S.E."/>
            <person name="Chang J.L."/>
            <person name="Chapple C."/>
            <person name="Chatterji S."/>
            <person name="Chinwalla A."/>
            <person name="Civetta A."/>
            <person name="Clifton S.W."/>
            <person name="Comeron J.M."/>
            <person name="Costello J.C."/>
            <person name="Coyne J.A."/>
            <person name="Daub J."/>
            <person name="David R.G."/>
            <person name="Delcher A.L."/>
            <person name="Delehaunty K."/>
            <person name="Do C.B."/>
            <person name="Ebling H."/>
            <person name="Edwards K."/>
            <person name="Eickbush T."/>
            <person name="Evans J.D."/>
            <person name="Filipski A."/>
            <person name="Findeiss S."/>
            <person name="Freyhult E."/>
            <person name="Fulton L."/>
            <person name="Fulton R."/>
            <person name="Garcia A.C."/>
            <person name="Gardiner A."/>
            <person name="Garfield D.A."/>
            <person name="Garvin B.E."/>
            <person name="Gibson G."/>
            <person name="Gilbert D."/>
            <person name="Gnerre S."/>
            <person name="Godfrey J."/>
            <person name="Good R."/>
            <person name="Gotea V."/>
            <person name="Gravely B."/>
            <person name="Greenberg A.J."/>
            <person name="Griffiths-Jones S."/>
            <person name="Gross S."/>
            <person name="Guigo R."/>
            <person name="Gustafson E.A."/>
            <person name="Haerty W."/>
            <person name="Hahn M.W."/>
            <person name="Halligan D.L."/>
            <person name="Halpern A.L."/>
            <person name="Halter G.M."/>
            <person name="Han M.V."/>
            <person name="Heger A."/>
            <person name="Hillier L."/>
            <person name="Hinrichs A.S."/>
            <person name="Holmes I."/>
            <person name="Hoskins R.A."/>
            <person name="Hubisz M.J."/>
            <person name="Hultmark D."/>
            <person name="Huntley M.A."/>
            <person name="Jaffe D.B."/>
            <person name="Jagadeeshan S."/>
            <person name="Jeck W.R."/>
            <person name="Johnson J."/>
            <person name="Jones C.D."/>
            <person name="Jordan W.C."/>
            <person name="Karpen G.H."/>
            <person name="Kataoka E."/>
            <person name="Keightley P.D."/>
            <person name="Kheradpour P."/>
            <person name="Kirkness E.F."/>
            <person name="Koerich L.B."/>
            <person name="Kristiansen K."/>
            <person name="Kudrna D."/>
            <person name="Kulathinal R.J."/>
            <person name="Kumar S."/>
            <person name="Kwok R."/>
            <person name="Lander E."/>
            <person name="Langley C.H."/>
            <person name="Lapoint R."/>
            <person name="Lazzaro B.P."/>
            <person name="Lee S.J."/>
            <person name="Levesque L."/>
            <person name="Li R."/>
            <person name="Lin C.F."/>
            <person name="Lin M.F."/>
            <person name="Lindblad-Toh K."/>
            <person name="Llopart A."/>
            <person name="Long M."/>
            <person name="Low L."/>
            <person name="Lozovsky E."/>
            <person name="Lu J."/>
            <person name="Luo M."/>
            <person name="Machado C.A."/>
            <person name="Makalowski W."/>
            <person name="Marzo M."/>
            <person name="Matsuda M."/>
            <person name="Matzkin L."/>
            <person name="McAllister B."/>
            <person name="McBride C.S."/>
            <person name="McKernan B."/>
            <person name="McKernan K."/>
            <person name="Mendez-Lago M."/>
            <person name="Minx P."/>
            <person name="Mollenhauer M.U."/>
            <person name="Montooth K."/>
            <person name="Mount S.M."/>
            <person name="Mu X."/>
            <person name="Myers E."/>
            <person name="Negre B."/>
            <person name="Newfeld S."/>
            <person name="Nielsen R."/>
            <person name="Noor M.A."/>
            <person name="O'Grady P."/>
            <person name="Pachter L."/>
            <person name="Papaceit M."/>
            <person name="Parisi M.J."/>
            <person name="Parisi M."/>
            <person name="Parts L."/>
            <person name="Pedersen J.S."/>
            <person name="Pesole G."/>
            <person name="Phillippy A.M."/>
            <person name="Ponting C.P."/>
            <person name="Pop M."/>
            <person name="Porcelli D."/>
            <person name="Powell J.R."/>
            <person name="Prohaska S."/>
            <person name="Pruitt K."/>
            <person name="Puig M."/>
            <person name="Quesneville H."/>
            <person name="Ram K.R."/>
            <person name="Rand D."/>
            <person name="Rasmussen M.D."/>
            <person name="Reed L.K."/>
            <person name="Reenan R."/>
            <person name="Reily A."/>
            <person name="Remington K.A."/>
            <person name="Rieger T.T."/>
            <person name="Ritchie M.G."/>
            <person name="Robin C."/>
            <person name="Rogers Y.H."/>
            <person name="Rohde C."/>
            <person name="Rozas J."/>
            <person name="Rubenfield M.J."/>
            <person name="Ruiz A."/>
            <person name="Russo S."/>
            <person name="Salzberg S.L."/>
            <person name="Sanchez-Gracia A."/>
            <person name="Saranga D.J."/>
            <person name="Sato H."/>
            <person name="Schaeffer S.W."/>
            <person name="Schatz M.C."/>
            <person name="Schlenke T."/>
            <person name="Schwartz R."/>
            <person name="Segarra C."/>
            <person name="Singh R.S."/>
            <person name="Sirot L."/>
            <person name="Sirota M."/>
            <person name="Sisneros N.B."/>
            <person name="Smith C.D."/>
            <person name="Smith T.F."/>
            <person name="Spieth J."/>
            <person name="Stage D.E."/>
            <person name="Stark A."/>
            <person name="Stephan W."/>
            <person name="Strausberg R.L."/>
            <person name="Strempel S."/>
            <person name="Sturgill D."/>
            <person name="Sutton G."/>
            <person name="Sutton G.G."/>
            <person name="Tao W."/>
            <person name="Teichmann S."/>
            <person name="Tobari Y.N."/>
            <person name="Tomimura Y."/>
            <person name="Tsolas J.M."/>
            <person name="Valente V.L."/>
            <person name="Venter E."/>
            <person name="Venter J.C."/>
            <person name="Vicario S."/>
            <person name="Vieira F.G."/>
            <person name="Vilella A.J."/>
            <person name="Villasante A."/>
            <person name="Walenz B."/>
            <person name="Wang J."/>
            <person name="Wasserman M."/>
            <person name="Watts T."/>
            <person name="Wilson D."/>
            <person name="Wilson R.K."/>
            <person name="Wing R.A."/>
            <person name="Wolfner M.F."/>
            <person name="Wong A."/>
            <person name="Wong G.K."/>
            <person name="Wu C.I."/>
            <person name="Wu G."/>
            <person name="Yamamoto D."/>
            <person name="Yang H.P."/>
            <person name="Yang S.P."/>
            <person name="Yorke J.A."/>
            <person name="Yoshida K."/>
            <person name="Zdobnov E."/>
            <person name="Zhang P."/>
            <person name="Zhang Y."/>
            <person name="Zimin A.V."/>
            <person name="Baldwin J."/>
            <person name="Abdouelleil A."/>
            <person name="Abdulkadir J."/>
            <person name="Abebe A."/>
            <person name="Abera B."/>
            <person name="Abreu J."/>
            <person name="Acer S.C."/>
            <person name="Aftuck L."/>
            <person name="Alexander A."/>
            <person name="An P."/>
            <person name="Anderson E."/>
            <person name="Anderson S."/>
            <person name="Arachi H."/>
            <person name="Azer M."/>
            <person name="Bachantsang P."/>
            <person name="Barry A."/>
            <person name="Bayul T."/>
            <person name="Berlin A."/>
            <person name="Bessette D."/>
            <person name="Bloom T."/>
            <person name="Blye J."/>
            <person name="Boguslavskiy L."/>
            <person name="Bonnet C."/>
            <person name="Boukhgalter B."/>
            <person name="Bourzgui I."/>
            <person name="Brown A."/>
            <person name="Cahill P."/>
            <person name="Channer S."/>
            <person name="Cheshatsang Y."/>
            <person name="Chuda L."/>
            <person name="Citroen M."/>
            <person name="Collymore A."/>
            <person name="Cooke P."/>
            <person name="Costello M."/>
            <person name="D'Aco K."/>
            <person name="Daza R."/>
            <person name="De Haan G."/>
            <person name="DeGray S."/>
            <person name="DeMaso C."/>
            <person name="Dhargay N."/>
            <person name="Dooley K."/>
            <person name="Dooley E."/>
            <person name="Doricent M."/>
            <person name="Dorje P."/>
            <person name="Dorjee K."/>
            <person name="Dupes A."/>
            <person name="Elong R."/>
            <person name="Falk J."/>
            <person name="Farina A."/>
            <person name="Faro S."/>
            <person name="Ferguson D."/>
            <person name="Fisher S."/>
            <person name="Foley C.D."/>
            <person name="Franke A."/>
            <person name="Friedrich D."/>
            <person name="Gadbois L."/>
            <person name="Gearin G."/>
            <person name="Gearin C.R."/>
            <person name="Giannoukos G."/>
            <person name="Goode T."/>
            <person name="Graham J."/>
            <person name="Grandbois E."/>
            <person name="Grewal S."/>
            <person name="Gyaltsen K."/>
            <person name="Hafez N."/>
            <person name="Hagos B."/>
            <person name="Hall J."/>
            <person name="Henson C."/>
            <person name="Hollinger A."/>
            <person name="Honan T."/>
            <person name="Huard M.D."/>
            <person name="Hughes L."/>
            <person name="Hurhula B."/>
            <person name="Husby M.E."/>
            <person name="Kamat A."/>
            <person name="Kanga B."/>
            <person name="Kashin S."/>
            <person name="Khazanovich D."/>
            <person name="Kisner P."/>
            <person name="Lance K."/>
            <person name="Lara M."/>
            <person name="Lee W."/>
            <person name="Lennon N."/>
            <person name="Letendre F."/>
            <person name="LeVine R."/>
            <person name="Lipovsky A."/>
            <person name="Liu X."/>
            <person name="Liu J."/>
            <person name="Liu S."/>
            <person name="Lokyitsang T."/>
            <person name="Lokyitsang Y."/>
            <person name="Lubonja R."/>
            <person name="Lui A."/>
            <person name="MacDonald P."/>
            <person name="Magnisalis V."/>
            <person name="Maru K."/>
            <person name="Matthews C."/>
            <person name="McCusker W."/>
            <person name="McDonough S."/>
            <person name="Mehta T."/>
            <person name="Meldrim J."/>
            <person name="Meneus L."/>
            <person name="Mihai O."/>
            <person name="Mihalev A."/>
            <person name="Mihova T."/>
            <person name="Mittelman R."/>
            <person name="Mlenga V."/>
            <person name="Montmayeur A."/>
            <person name="Mulrain L."/>
            <person name="Navidi A."/>
            <person name="Naylor J."/>
            <person name="Negash T."/>
            <person name="Nguyen T."/>
            <person name="Nguyen N."/>
            <person name="Nicol R."/>
            <person name="Norbu C."/>
            <person name="Norbu N."/>
            <person name="Novod N."/>
            <person name="O'Neill B."/>
            <person name="Osman S."/>
            <person name="Markiewicz E."/>
            <person name="Oyono O.L."/>
            <person name="Patti C."/>
            <person name="Phunkhang P."/>
            <person name="Pierre F."/>
            <person name="Priest M."/>
            <person name="Raghuraman S."/>
            <person name="Rege F."/>
            <person name="Reyes R."/>
            <person name="Rise C."/>
            <person name="Rogov P."/>
            <person name="Ross K."/>
            <person name="Ryan E."/>
            <person name="Settipalli S."/>
            <person name="Shea T."/>
            <person name="Sherpa N."/>
            <person name="Shi L."/>
            <person name="Shih D."/>
            <person name="Sparrow T."/>
            <person name="Spaulding J."/>
            <person name="Stalker J."/>
            <person name="Stange-Thomann N."/>
            <person name="Stavropoulos S."/>
            <person name="Stone C."/>
            <person name="Strader C."/>
            <person name="Tesfaye S."/>
            <person name="Thomson T."/>
            <person name="Thoulutsang Y."/>
            <person name="Thoulutsang D."/>
            <person name="Topham K."/>
            <person name="Topping I."/>
            <person name="Tsamla T."/>
            <person name="Vassiliev H."/>
            <person name="Vo A."/>
            <person name="Wangchuk T."/>
            <person name="Wangdi T."/>
            <person name="Weiand M."/>
            <person name="Wilkinson J."/>
            <person name="Wilson A."/>
            <person name="Yadav S."/>
            <person name="Young G."/>
            <person name="Yu Q."/>
            <person name="Zembek L."/>
            <person name="Zhong D."/>
            <person name="Zimmer A."/>
            <person name="Zwirko Z."/>
            <person name="Jaffe D.B."/>
            <person name="Alvarez P."/>
            <person name="Brockman W."/>
            <person name="Butler J."/>
            <person name="Chin C."/>
            <person name="Gnerre S."/>
            <person name="Grabherr M."/>
            <person name="Kleber M."/>
            <person name="Mauceli E."/>
            <person name="MacCallum I."/>
        </authorList>
    </citation>
    <scope>NUCLEOTIDE SEQUENCE [LARGE SCALE GENOMIC DNA]</scope>
    <source>
        <strain evidence="14">Rob3c / Tucson 14021-0248.25</strain>
    </source>
</reference>
<dbReference type="Proteomes" id="UP000001292">
    <property type="component" value="Unassembled WGS sequence"/>
</dbReference>
<feature type="transmembrane region" description="Helical" evidence="10">
    <location>
        <begin position="1405"/>
        <end position="1429"/>
    </location>
</feature>
<keyword evidence="6 10" id="KW-0472">Membrane</keyword>
<organism evidence="14">
    <name type="scientific">Drosophila sechellia</name>
    <name type="common">Fruit fly</name>
    <dbReference type="NCBI Taxonomy" id="7238"/>
    <lineage>
        <taxon>Eukaryota</taxon>
        <taxon>Metazoa</taxon>
        <taxon>Ecdysozoa</taxon>
        <taxon>Arthropoda</taxon>
        <taxon>Hexapoda</taxon>
        <taxon>Insecta</taxon>
        <taxon>Pterygota</taxon>
        <taxon>Neoptera</taxon>
        <taxon>Endopterygota</taxon>
        <taxon>Diptera</taxon>
        <taxon>Brachycera</taxon>
        <taxon>Muscomorpha</taxon>
        <taxon>Ephydroidea</taxon>
        <taxon>Drosophilidae</taxon>
        <taxon>Drosophila</taxon>
        <taxon>Sophophora</taxon>
    </lineage>
</organism>
<feature type="transmembrane region" description="Helical" evidence="10">
    <location>
        <begin position="1353"/>
        <end position="1377"/>
    </location>
</feature>
<dbReference type="GO" id="GO:0016020">
    <property type="term" value="C:membrane"/>
    <property type="evidence" value="ECO:0007669"/>
    <property type="project" value="InterPro"/>
</dbReference>
<dbReference type="PhylomeDB" id="B4IMT1"/>
<dbReference type="InterPro" id="IPR015925">
    <property type="entry name" value="Ryanodine_IP3_receptor"/>
</dbReference>
<protein>
    <submittedName>
        <fullName evidence="13">GM13580</fullName>
    </submittedName>
</protein>
<evidence type="ECO:0000256" key="8">
    <source>
        <dbReference type="ARBA" id="ARBA00023303"/>
    </source>
</evidence>
<comment type="subcellular location">
    <subcellularLocation>
        <location evidence="1">Endomembrane system</location>
        <topology evidence="1">Multi-pass membrane protein</topology>
    </subcellularLocation>
</comment>
<dbReference type="InterPro" id="IPR035910">
    <property type="entry name" value="RyR/IP3R_RIH_dom_sf"/>
</dbReference>
<keyword evidence="2" id="KW-0813">Transport</keyword>
<evidence type="ECO:0000256" key="4">
    <source>
        <dbReference type="ARBA" id="ARBA00022989"/>
    </source>
</evidence>
<dbReference type="PANTHER" id="PTHR45816">
    <property type="entry name" value="MIR DOMAIN-CONTAINING PROTEIN"/>
    <property type="match status" value="1"/>
</dbReference>
<evidence type="ECO:0000256" key="1">
    <source>
        <dbReference type="ARBA" id="ARBA00004127"/>
    </source>
</evidence>
<dbReference type="GO" id="GO:0012505">
    <property type="term" value="C:endomembrane system"/>
    <property type="evidence" value="ECO:0007669"/>
    <property type="project" value="UniProtKB-SubCell"/>
</dbReference>